<evidence type="ECO:0000313" key="2">
    <source>
        <dbReference type="EMBL" id="MBV0903187.1"/>
    </source>
</evidence>
<evidence type="ECO:0000256" key="1">
    <source>
        <dbReference type="SAM" id="Phobius"/>
    </source>
</evidence>
<organism evidence="2 3">
    <name type="scientific">Haloarcula salina</name>
    <dbReference type="NCBI Taxonomy" id="1429914"/>
    <lineage>
        <taxon>Archaea</taxon>
        <taxon>Methanobacteriati</taxon>
        <taxon>Methanobacteriota</taxon>
        <taxon>Stenosarchaea group</taxon>
        <taxon>Halobacteria</taxon>
        <taxon>Halobacteriales</taxon>
        <taxon>Haloarculaceae</taxon>
        <taxon>Haloarcula</taxon>
    </lineage>
</organism>
<dbReference type="RefSeq" id="WP_162413933.1">
    <property type="nucleotide sequence ID" value="NZ_JAHQXE010000005.1"/>
</dbReference>
<reference evidence="2" key="1">
    <citation type="submission" date="2021-06" db="EMBL/GenBank/DDBJ databases">
        <title>New haloarchaea isolates fom saline soil.</title>
        <authorList>
            <person name="Duran-Viseras A."/>
            <person name="Sanchez-Porro C.S."/>
            <person name="Ventosa A."/>
        </authorList>
    </citation>
    <scope>NUCLEOTIDE SEQUENCE</scope>
    <source>
        <strain evidence="2">JCM 18369</strain>
    </source>
</reference>
<protein>
    <submittedName>
        <fullName evidence="2">Uncharacterized protein</fullName>
    </submittedName>
</protein>
<keyword evidence="1" id="KW-0472">Membrane</keyword>
<comment type="caution">
    <text evidence="2">The sequence shown here is derived from an EMBL/GenBank/DDBJ whole genome shotgun (WGS) entry which is preliminary data.</text>
</comment>
<evidence type="ECO:0000313" key="3">
    <source>
        <dbReference type="Proteomes" id="UP001166304"/>
    </source>
</evidence>
<dbReference type="Proteomes" id="UP001166304">
    <property type="component" value="Unassembled WGS sequence"/>
</dbReference>
<keyword evidence="3" id="KW-1185">Reference proteome</keyword>
<dbReference type="EMBL" id="JAHQXE010000005">
    <property type="protein sequence ID" value="MBV0903187.1"/>
    <property type="molecule type" value="Genomic_DNA"/>
</dbReference>
<sequence length="81" mass="8730">MSLITALVVLVVGFLSGLVVRWVAGLAALVALLLVIFGVAAPEIGLVNFVIERYYQGNELLFLAGLLFGIDAERTREIVEN</sequence>
<gene>
    <name evidence="2" type="ORF">KTS37_15465</name>
</gene>
<accession>A0AA41GAJ3</accession>
<name>A0AA41GAJ3_9EURY</name>
<keyword evidence="1" id="KW-0812">Transmembrane</keyword>
<proteinExistence type="predicted"/>
<dbReference type="AlphaFoldDB" id="A0AA41GAJ3"/>
<keyword evidence="1" id="KW-1133">Transmembrane helix</keyword>
<feature type="transmembrane region" description="Helical" evidence="1">
    <location>
        <begin position="27"/>
        <end position="51"/>
    </location>
</feature>